<comment type="caution">
    <text evidence="1">The sequence shown here is derived from an EMBL/GenBank/DDBJ whole genome shotgun (WGS) entry which is preliminary data.</text>
</comment>
<organism evidence="1 2">
    <name type="scientific">Emergomyces africanus</name>
    <dbReference type="NCBI Taxonomy" id="1955775"/>
    <lineage>
        <taxon>Eukaryota</taxon>
        <taxon>Fungi</taxon>
        <taxon>Dikarya</taxon>
        <taxon>Ascomycota</taxon>
        <taxon>Pezizomycotina</taxon>
        <taxon>Eurotiomycetes</taxon>
        <taxon>Eurotiomycetidae</taxon>
        <taxon>Onygenales</taxon>
        <taxon>Ajellomycetaceae</taxon>
        <taxon>Emergomyces</taxon>
    </lineage>
</organism>
<gene>
    <name evidence="1" type="ORF">ACJ72_02986</name>
</gene>
<dbReference type="EMBL" id="LGUA01000272">
    <property type="protein sequence ID" value="OAX82663.1"/>
    <property type="molecule type" value="Genomic_DNA"/>
</dbReference>
<keyword evidence="2" id="KW-1185">Reference proteome</keyword>
<evidence type="ECO:0000313" key="1">
    <source>
        <dbReference type="EMBL" id="OAX82663.1"/>
    </source>
</evidence>
<dbReference type="Proteomes" id="UP000091918">
    <property type="component" value="Unassembled WGS sequence"/>
</dbReference>
<sequence length="138" mass="15612">MAENETYYGVTPFRQAGLCESEFEWASGSSIVFGKGYQTLNELHTSAALKRKSTIFALRQRTDFNSVHRSVEGVTKEISQSRGVEVPRKAETLEHLEGHVYSVDSKPRGQKPMELKHCSCHFEEVTTKFSLNFLSEAH</sequence>
<reference evidence="1 2" key="1">
    <citation type="submission" date="2015-07" db="EMBL/GenBank/DDBJ databases">
        <title>Emmonsia species relationships and genome sequence.</title>
        <authorList>
            <person name="Cuomo C.A."/>
            <person name="Schwartz I.S."/>
            <person name="Kenyon C."/>
            <person name="de Hoog G.S."/>
            <person name="Govender N.P."/>
            <person name="Botha A."/>
            <person name="Moreno L."/>
            <person name="de Vries M."/>
            <person name="Munoz J.F."/>
            <person name="Stielow J.B."/>
        </authorList>
    </citation>
    <scope>NUCLEOTIDE SEQUENCE [LARGE SCALE GENOMIC DNA]</scope>
    <source>
        <strain evidence="1 2">CBS 136260</strain>
    </source>
</reference>
<name>A0A1B7P0W8_9EURO</name>
<dbReference type="AlphaFoldDB" id="A0A1B7P0W8"/>
<evidence type="ECO:0000313" key="2">
    <source>
        <dbReference type="Proteomes" id="UP000091918"/>
    </source>
</evidence>
<proteinExistence type="predicted"/>
<accession>A0A1B7P0W8</accession>
<protein>
    <submittedName>
        <fullName evidence="1">Uncharacterized protein</fullName>
    </submittedName>
</protein>